<proteinExistence type="predicted"/>
<dbReference type="AlphaFoldDB" id="A0A1M4SFT5"/>
<evidence type="ECO:0000256" key="1">
    <source>
        <dbReference type="SAM" id="Phobius"/>
    </source>
</evidence>
<gene>
    <name evidence="2" type="ORF">SAMN02745218_00110</name>
</gene>
<dbReference type="GO" id="GO:0015661">
    <property type="term" value="F:L-lysine efflux transmembrane transporter activity"/>
    <property type="evidence" value="ECO:0007669"/>
    <property type="project" value="InterPro"/>
</dbReference>
<evidence type="ECO:0000313" key="2">
    <source>
        <dbReference type="EMBL" id="SHE30857.1"/>
    </source>
</evidence>
<keyword evidence="1" id="KW-1133">Transmembrane helix</keyword>
<keyword evidence="1" id="KW-0472">Membrane</keyword>
<evidence type="ECO:0000313" key="3">
    <source>
        <dbReference type="Proteomes" id="UP000184196"/>
    </source>
</evidence>
<feature type="transmembrane region" description="Helical" evidence="1">
    <location>
        <begin position="61"/>
        <end position="82"/>
    </location>
</feature>
<sequence>MGFVLLSLAAGVFIGWACPLSPRGVRLVHKITLAALFVLLGSMGMQLGASDAVLHSLPTMGLRALVLAGASVAGSVLLVYLFTRLPECLLPGVLKGEKRGDSR</sequence>
<dbReference type="RefSeq" id="WP_073162390.1">
    <property type="nucleotide sequence ID" value="NZ_FQUW01000004.1"/>
</dbReference>
<dbReference type="EMBL" id="FQUW01000004">
    <property type="protein sequence ID" value="SHE30857.1"/>
    <property type="molecule type" value="Genomic_DNA"/>
</dbReference>
<keyword evidence="3" id="KW-1185">Reference proteome</keyword>
<accession>A0A1M4SFT5</accession>
<dbReference type="Pfam" id="PF03956">
    <property type="entry name" value="Lys_export"/>
    <property type="match status" value="1"/>
</dbReference>
<keyword evidence="1" id="KW-0812">Transmembrane</keyword>
<protein>
    <recommendedName>
        <fullName evidence="4">Lysine exporter LysO</fullName>
    </recommendedName>
</protein>
<evidence type="ECO:0008006" key="4">
    <source>
        <dbReference type="Google" id="ProtNLM"/>
    </source>
</evidence>
<feature type="transmembrane region" description="Helical" evidence="1">
    <location>
        <begin position="27"/>
        <end position="49"/>
    </location>
</feature>
<dbReference type="InterPro" id="IPR005642">
    <property type="entry name" value="LysO"/>
</dbReference>
<organism evidence="2 3">
    <name type="scientific">Desulfofundulus australicus DSM 11792</name>
    <dbReference type="NCBI Taxonomy" id="1121425"/>
    <lineage>
        <taxon>Bacteria</taxon>
        <taxon>Bacillati</taxon>
        <taxon>Bacillota</taxon>
        <taxon>Clostridia</taxon>
        <taxon>Eubacteriales</taxon>
        <taxon>Peptococcaceae</taxon>
        <taxon>Desulfofundulus</taxon>
    </lineage>
</organism>
<dbReference type="Proteomes" id="UP000184196">
    <property type="component" value="Unassembled WGS sequence"/>
</dbReference>
<dbReference type="OrthoDB" id="1808236at2"/>
<reference evidence="3" key="1">
    <citation type="submission" date="2016-11" db="EMBL/GenBank/DDBJ databases">
        <authorList>
            <person name="Varghese N."/>
            <person name="Submissions S."/>
        </authorList>
    </citation>
    <scope>NUCLEOTIDE SEQUENCE [LARGE SCALE GENOMIC DNA]</scope>
    <source>
        <strain evidence="3">DSM 11792</strain>
    </source>
</reference>
<name>A0A1M4SFT5_9FIRM</name>